<sequence>MKMTPKRVKFLVQHGADPNVKTRGNFGAGWTPAMSAAERGFLICLRFLVESGADLSLTSICGQTALTLAAKNARLDCVKYLTQHMSDTLLNHRVYRDIETALMKIVSCYISMTNEHLLCLEHLIDIGADLNIRSIDDETVLMIALRRNHTITNAVELLLKKGAEIHAVTNYGATPLTLAVCRKNTKGISLLIESGADVNRVSDNGASLLKHATNNSMLTLLRNGLDPTMTCRHRGFLHEA</sequence>
<dbReference type="Proteomes" id="UP000762676">
    <property type="component" value="Unassembled WGS sequence"/>
</dbReference>
<keyword evidence="1" id="KW-0677">Repeat</keyword>
<comment type="caution">
    <text evidence="4">The sequence shown here is derived from an EMBL/GenBank/DDBJ whole genome shotgun (WGS) entry which is preliminary data.</text>
</comment>
<gene>
    <name evidence="4" type="ORF">ElyMa_000438200</name>
</gene>
<dbReference type="SMART" id="SM00248">
    <property type="entry name" value="ANK"/>
    <property type="match status" value="5"/>
</dbReference>
<feature type="repeat" description="ANK" evidence="3">
    <location>
        <begin position="136"/>
        <end position="170"/>
    </location>
</feature>
<feature type="repeat" description="ANK" evidence="3">
    <location>
        <begin position="28"/>
        <end position="60"/>
    </location>
</feature>
<dbReference type="InterPro" id="IPR036770">
    <property type="entry name" value="Ankyrin_rpt-contain_sf"/>
</dbReference>
<keyword evidence="5" id="KW-1185">Reference proteome</keyword>
<dbReference type="Pfam" id="PF12796">
    <property type="entry name" value="Ank_2"/>
    <property type="match status" value="2"/>
</dbReference>
<dbReference type="PANTHER" id="PTHR24171">
    <property type="entry name" value="ANKYRIN REPEAT DOMAIN-CONTAINING PROTEIN 39-RELATED"/>
    <property type="match status" value="1"/>
</dbReference>
<evidence type="ECO:0000256" key="3">
    <source>
        <dbReference type="PROSITE-ProRule" id="PRU00023"/>
    </source>
</evidence>
<proteinExistence type="predicted"/>
<feature type="non-terminal residue" evidence="4">
    <location>
        <position position="240"/>
    </location>
</feature>
<dbReference type="AlphaFoldDB" id="A0AAV4FPW8"/>
<dbReference type="Gene3D" id="1.25.40.20">
    <property type="entry name" value="Ankyrin repeat-containing domain"/>
    <property type="match status" value="2"/>
</dbReference>
<dbReference type="SUPFAM" id="SSF48403">
    <property type="entry name" value="Ankyrin repeat"/>
    <property type="match status" value="1"/>
</dbReference>
<reference evidence="4 5" key="1">
    <citation type="journal article" date="2021" name="Elife">
        <title>Chloroplast acquisition without the gene transfer in kleptoplastic sea slugs, Plakobranchus ocellatus.</title>
        <authorList>
            <person name="Maeda T."/>
            <person name="Takahashi S."/>
            <person name="Yoshida T."/>
            <person name="Shimamura S."/>
            <person name="Takaki Y."/>
            <person name="Nagai Y."/>
            <person name="Toyoda A."/>
            <person name="Suzuki Y."/>
            <person name="Arimoto A."/>
            <person name="Ishii H."/>
            <person name="Satoh N."/>
            <person name="Nishiyama T."/>
            <person name="Hasebe M."/>
            <person name="Maruyama T."/>
            <person name="Minagawa J."/>
            <person name="Obokata J."/>
            <person name="Shigenobu S."/>
        </authorList>
    </citation>
    <scope>NUCLEOTIDE SEQUENCE [LARGE SCALE GENOMIC DNA]</scope>
</reference>
<dbReference type="InterPro" id="IPR002110">
    <property type="entry name" value="Ankyrin_rpt"/>
</dbReference>
<accession>A0AAV4FPW8</accession>
<organism evidence="4 5">
    <name type="scientific">Elysia marginata</name>
    <dbReference type="NCBI Taxonomy" id="1093978"/>
    <lineage>
        <taxon>Eukaryota</taxon>
        <taxon>Metazoa</taxon>
        <taxon>Spiralia</taxon>
        <taxon>Lophotrochozoa</taxon>
        <taxon>Mollusca</taxon>
        <taxon>Gastropoda</taxon>
        <taxon>Heterobranchia</taxon>
        <taxon>Euthyneura</taxon>
        <taxon>Panpulmonata</taxon>
        <taxon>Sacoglossa</taxon>
        <taxon>Placobranchoidea</taxon>
        <taxon>Plakobranchidae</taxon>
        <taxon>Elysia</taxon>
    </lineage>
</organism>
<dbReference type="EMBL" id="BMAT01000865">
    <property type="protein sequence ID" value="GFR74778.1"/>
    <property type="molecule type" value="Genomic_DNA"/>
</dbReference>
<evidence type="ECO:0000256" key="2">
    <source>
        <dbReference type="ARBA" id="ARBA00023043"/>
    </source>
</evidence>
<evidence type="ECO:0000256" key="1">
    <source>
        <dbReference type="ARBA" id="ARBA00022737"/>
    </source>
</evidence>
<dbReference type="PROSITE" id="PS50297">
    <property type="entry name" value="ANK_REP_REGION"/>
    <property type="match status" value="1"/>
</dbReference>
<name>A0AAV4FPW8_9GAST</name>
<feature type="repeat" description="ANK" evidence="3">
    <location>
        <begin position="171"/>
        <end position="203"/>
    </location>
</feature>
<protein>
    <submittedName>
        <fullName evidence="4">Ankyrin repeat protein</fullName>
    </submittedName>
</protein>
<keyword evidence="2 3" id="KW-0040">ANK repeat</keyword>
<evidence type="ECO:0000313" key="5">
    <source>
        <dbReference type="Proteomes" id="UP000762676"/>
    </source>
</evidence>
<dbReference type="PROSITE" id="PS50088">
    <property type="entry name" value="ANK_REPEAT"/>
    <property type="match status" value="3"/>
</dbReference>
<evidence type="ECO:0000313" key="4">
    <source>
        <dbReference type="EMBL" id="GFR74778.1"/>
    </source>
</evidence>